<accession>A0AAV5HQJ1</accession>
<organism evidence="2 3">
    <name type="scientific">Rubroshorea leprosula</name>
    <dbReference type="NCBI Taxonomy" id="152421"/>
    <lineage>
        <taxon>Eukaryota</taxon>
        <taxon>Viridiplantae</taxon>
        <taxon>Streptophyta</taxon>
        <taxon>Embryophyta</taxon>
        <taxon>Tracheophyta</taxon>
        <taxon>Spermatophyta</taxon>
        <taxon>Magnoliopsida</taxon>
        <taxon>eudicotyledons</taxon>
        <taxon>Gunneridae</taxon>
        <taxon>Pentapetalae</taxon>
        <taxon>rosids</taxon>
        <taxon>malvids</taxon>
        <taxon>Malvales</taxon>
        <taxon>Dipterocarpaceae</taxon>
        <taxon>Rubroshorea</taxon>
    </lineage>
</organism>
<evidence type="ECO:0000313" key="2">
    <source>
        <dbReference type="EMBL" id="GKU88144.1"/>
    </source>
</evidence>
<comment type="caution">
    <text evidence="2">The sequence shown here is derived from an EMBL/GenBank/DDBJ whole genome shotgun (WGS) entry which is preliminary data.</text>
</comment>
<feature type="region of interest" description="Disordered" evidence="1">
    <location>
        <begin position="44"/>
        <end position="64"/>
    </location>
</feature>
<dbReference type="Proteomes" id="UP001054252">
    <property type="component" value="Unassembled WGS sequence"/>
</dbReference>
<dbReference type="AlphaFoldDB" id="A0AAV5HQJ1"/>
<dbReference type="EMBL" id="BPVZ01000002">
    <property type="protein sequence ID" value="GKU88144.1"/>
    <property type="molecule type" value="Genomic_DNA"/>
</dbReference>
<evidence type="ECO:0000256" key="1">
    <source>
        <dbReference type="SAM" id="MobiDB-lite"/>
    </source>
</evidence>
<protein>
    <submittedName>
        <fullName evidence="2">Uncharacterized protein</fullName>
    </submittedName>
</protein>
<sequence>MTKAEKMRAVGVGGVKTRGSRPKEKRLGGRTLKAWLRPNKARSLCDRRRKQRRIEESATVGVQK</sequence>
<keyword evidence="3" id="KW-1185">Reference proteome</keyword>
<gene>
    <name evidence="2" type="ORF">SLEP1_g2445</name>
</gene>
<name>A0AAV5HQJ1_9ROSI</name>
<evidence type="ECO:0000313" key="3">
    <source>
        <dbReference type="Proteomes" id="UP001054252"/>
    </source>
</evidence>
<proteinExistence type="predicted"/>
<feature type="region of interest" description="Disordered" evidence="1">
    <location>
        <begin position="1"/>
        <end position="26"/>
    </location>
</feature>
<reference evidence="2 3" key="1">
    <citation type="journal article" date="2021" name="Commun. Biol.">
        <title>The genome of Shorea leprosula (Dipterocarpaceae) highlights the ecological relevance of drought in aseasonal tropical rainforests.</title>
        <authorList>
            <person name="Ng K.K.S."/>
            <person name="Kobayashi M.J."/>
            <person name="Fawcett J.A."/>
            <person name="Hatakeyama M."/>
            <person name="Paape T."/>
            <person name="Ng C.H."/>
            <person name="Ang C.C."/>
            <person name="Tnah L.H."/>
            <person name="Lee C.T."/>
            <person name="Nishiyama T."/>
            <person name="Sese J."/>
            <person name="O'Brien M.J."/>
            <person name="Copetti D."/>
            <person name="Mohd Noor M.I."/>
            <person name="Ong R.C."/>
            <person name="Putra M."/>
            <person name="Sireger I.Z."/>
            <person name="Indrioko S."/>
            <person name="Kosugi Y."/>
            <person name="Izuno A."/>
            <person name="Isagi Y."/>
            <person name="Lee S.L."/>
            <person name="Shimizu K.K."/>
        </authorList>
    </citation>
    <scope>NUCLEOTIDE SEQUENCE [LARGE SCALE GENOMIC DNA]</scope>
    <source>
        <strain evidence="2">214</strain>
    </source>
</reference>